<name>A0A1S7SDT1_AGRTU</name>
<dbReference type="Gene3D" id="3.40.250.10">
    <property type="entry name" value="Rhodanese-like domain"/>
    <property type="match status" value="2"/>
</dbReference>
<dbReference type="RefSeq" id="WP_080867901.1">
    <property type="nucleotide sequence ID" value="NZ_LT009733.1"/>
</dbReference>
<dbReference type="SMART" id="SM00450">
    <property type="entry name" value="RHOD"/>
    <property type="match status" value="2"/>
</dbReference>
<dbReference type="Proteomes" id="UP000191897">
    <property type="component" value="Unassembled WGS sequence"/>
</dbReference>
<organism evidence="4 5">
    <name type="scientific">Agrobacterium tumefaciens str. Kerr 14</name>
    <dbReference type="NCBI Taxonomy" id="1183424"/>
    <lineage>
        <taxon>Bacteria</taxon>
        <taxon>Pseudomonadati</taxon>
        <taxon>Pseudomonadota</taxon>
        <taxon>Alphaproteobacteria</taxon>
        <taxon>Hyphomicrobiales</taxon>
        <taxon>Rhizobiaceae</taxon>
        <taxon>Rhizobium/Agrobacterium group</taxon>
        <taxon>Agrobacterium</taxon>
        <taxon>Agrobacterium tumefaciens complex</taxon>
    </lineage>
</organism>
<dbReference type="PROSITE" id="PS00683">
    <property type="entry name" value="RHODANESE_2"/>
    <property type="match status" value="1"/>
</dbReference>
<gene>
    <name evidence="4" type="primary">cysA</name>
    <name evidence="4" type="ORF">AGR4C_pb20048</name>
</gene>
<keyword evidence="1" id="KW-0677">Repeat</keyword>
<evidence type="ECO:0000256" key="1">
    <source>
        <dbReference type="ARBA" id="ARBA00022737"/>
    </source>
</evidence>
<evidence type="ECO:0000256" key="2">
    <source>
        <dbReference type="RuleBase" id="RU000507"/>
    </source>
</evidence>
<evidence type="ECO:0000313" key="5">
    <source>
        <dbReference type="Proteomes" id="UP000191897"/>
    </source>
</evidence>
<dbReference type="InterPro" id="IPR001763">
    <property type="entry name" value="Rhodanese-like_dom"/>
</dbReference>
<dbReference type="CDD" id="cd01449">
    <property type="entry name" value="TST_Repeat_2"/>
    <property type="match status" value="1"/>
</dbReference>
<protein>
    <recommendedName>
        <fullName evidence="2">Sulfurtransferase</fullName>
    </recommendedName>
</protein>
<dbReference type="AlphaFoldDB" id="A0A1S7SDT1"/>
<dbReference type="GO" id="GO:0004792">
    <property type="term" value="F:thiosulfate-cyanide sulfurtransferase activity"/>
    <property type="evidence" value="ECO:0007669"/>
    <property type="project" value="InterPro"/>
</dbReference>
<feature type="domain" description="Rhodanese" evidence="3">
    <location>
        <begin position="163"/>
        <end position="282"/>
    </location>
</feature>
<dbReference type="InterPro" id="IPR051126">
    <property type="entry name" value="Thiosulfate_sulfurtransferase"/>
</dbReference>
<dbReference type="InterPro" id="IPR001307">
    <property type="entry name" value="Thiosulphate_STrfase_CS"/>
</dbReference>
<dbReference type="CDD" id="cd01448">
    <property type="entry name" value="TST_Repeat_1"/>
    <property type="match status" value="1"/>
</dbReference>
<evidence type="ECO:0000259" key="3">
    <source>
        <dbReference type="PROSITE" id="PS50206"/>
    </source>
</evidence>
<dbReference type="PANTHER" id="PTHR43855">
    <property type="entry name" value="THIOSULFATE SULFURTRANSFERASE"/>
    <property type="match status" value="1"/>
</dbReference>
<dbReference type="PROSITE" id="PS50206">
    <property type="entry name" value="RHODANESE_3"/>
    <property type="match status" value="2"/>
</dbReference>
<dbReference type="Pfam" id="PF00581">
    <property type="entry name" value="Rhodanese"/>
    <property type="match status" value="2"/>
</dbReference>
<keyword evidence="2 4" id="KW-0808">Transferase</keyword>
<sequence length="287" mass="32667">MNIKVCETNALVSAEWYREHQDDPDLVLVEISGMGSADVSAYDEGHIPGALNWQWQAMLWDPVKRDFPTSEDFAERMASQGIGDNTTVILYGEDIQFGSYAWWVLRFCGHDRVRLLDGGRKAWLARGFALEQVGNSPHTVARYTPRQRRQDMRILREDVLAHINSDGLIIDARSPEEFEGKRLMPFGYDDHGAVRYGRIPGARHLYYLDIADETKSFRSATELRALFGNTAGDDDQIVVYCRLSHRASFLYFGLTQLLGFKNVKLYDGSWTEWGSLVGYPIENESGQ</sequence>
<reference evidence="4 5" key="1">
    <citation type="submission" date="2016-01" db="EMBL/GenBank/DDBJ databases">
        <authorList>
            <person name="Oliw E.H."/>
        </authorList>
    </citation>
    <scope>NUCLEOTIDE SEQUENCE [LARGE SCALE GENOMIC DNA]</scope>
    <source>
        <strain evidence="4 5">Kerr 14</strain>
    </source>
</reference>
<evidence type="ECO:0000313" key="4">
    <source>
        <dbReference type="EMBL" id="CUX67052.1"/>
    </source>
</evidence>
<dbReference type="PANTHER" id="PTHR43855:SF1">
    <property type="entry name" value="THIOSULFATE SULFURTRANSFERASE"/>
    <property type="match status" value="1"/>
</dbReference>
<accession>A0A1S7SDT1</accession>
<dbReference type="SUPFAM" id="SSF52821">
    <property type="entry name" value="Rhodanese/Cell cycle control phosphatase"/>
    <property type="match status" value="2"/>
</dbReference>
<feature type="domain" description="Rhodanese" evidence="3">
    <location>
        <begin position="22"/>
        <end position="132"/>
    </location>
</feature>
<dbReference type="EMBL" id="FBWC01000041">
    <property type="protein sequence ID" value="CUX67052.1"/>
    <property type="molecule type" value="Genomic_DNA"/>
</dbReference>
<proteinExistence type="predicted"/>
<dbReference type="InterPro" id="IPR036873">
    <property type="entry name" value="Rhodanese-like_dom_sf"/>
</dbReference>